<feature type="transmembrane region" description="Helical" evidence="9">
    <location>
        <begin position="172"/>
        <end position="191"/>
    </location>
</feature>
<keyword evidence="3" id="KW-0808">Transferase</keyword>
<feature type="transmembrane region" description="Helical" evidence="9">
    <location>
        <begin position="239"/>
        <end position="267"/>
    </location>
</feature>
<protein>
    <submittedName>
        <fullName evidence="11">Glycosyltransferase 87 family protein</fullName>
    </submittedName>
</protein>
<sequence length="414" mass="41288">MKAQFRTPALYALCAAFAAATAAVTHLPPHRTWGALAAAAYTLAALASAAPRLRARRGVPLRAHRPGAARPGPDAPPPGSRLGAAAGRFRPRAGAVAGFAFAGAAVAPLAVLVATGQAQPEAGVVERSAAHLLDHGTPYRVPEPGEGYEAYNPYLPAMAVLGLPSALTGVDVRVVFTVAFVALFAASALLLRGRTALGPLTLLAASPLVALPLAVGGDDLPVLGLACLGLALAARGNPAAAGAVLGVAGAMKPTAWPVLAVCAALLVHRRSGGRRFAAAAGMVLAAGVAGPALADPRGFLENAVRFPMGLAGAASPADSPLPGRLLADLGAGGHAAALAALVLAAAAMAVSLAVRPPADVRAAALRVAAGLALATALMPASRWGYLVYPAVLVLWARIAARPRVRTEAELWLAA</sequence>
<feature type="transmembrane region" description="Helical" evidence="9">
    <location>
        <begin position="276"/>
        <end position="294"/>
    </location>
</feature>
<keyword evidence="5 9" id="KW-1133">Transmembrane helix</keyword>
<proteinExistence type="inferred from homology"/>
<keyword evidence="6 9" id="KW-0472">Membrane</keyword>
<evidence type="ECO:0000313" key="12">
    <source>
        <dbReference type="Proteomes" id="UP001596972"/>
    </source>
</evidence>
<accession>A0ABW3ENX0</accession>
<name>A0ABW3ENX0_9ACTN</name>
<keyword evidence="4 9" id="KW-0812">Transmembrane</keyword>
<evidence type="ECO:0000256" key="1">
    <source>
        <dbReference type="ARBA" id="ARBA00004651"/>
    </source>
</evidence>
<keyword evidence="2" id="KW-1003">Cell membrane</keyword>
<evidence type="ECO:0000256" key="9">
    <source>
        <dbReference type="SAM" id="Phobius"/>
    </source>
</evidence>
<evidence type="ECO:0000256" key="8">
    <source>
        <dbReference type="SAM" id="MobiDB-lite"/>
    </source>
</evidence>
<evidence type="ECO:0000256" key="3">
    <source>
        <dbReference type="ARBA" id="ARBA00022679"/>
    </source>
</evidence>
<reference evidence="12" key="1">
    <citation type="journal article" date="2019" name="Int. J. Syst. Evol. Microbiol.">
        <title>The Global Catalogue of Microorganisms (GCM) 10K type strain sequencing project: providing services to taxonomists for standard genome sequencing and annotation.</title>
        <authorList>
            <consortium name="The Broad Institute Genomics Platform"/>
            <consortium name="The Broad Institute Genome Sequencing Center for Infectious Disease"/>
            <person name="Wu L."/>
            <person name="Ma J."/>
        </authorList>
    </citation>
    <scope>NUCLEOTIDE SEQUENCE [LARGE SCALE GENOMIC DNA]</scope>
    <source>
        <strain evidence="12">JCM 31202</strain>
    </source>
</reference>
<feature type="transmembrane region" description="Helical" evidence="9">
    <location>
        <begin position="32"/>
        <end position="50"/>
    </location>
</feature>
<keyword evidence="10" id="KW-0732">Signal</keyword>
<dbReference type="Pfam" id="PF09594">
    <property type="entry name" value="GT87"/>
    <property type="match status" value="1"/>
</dbReference>
<evidence type="ECO:0000313" key="11">
    <source>
        <dbReference type="EMBL" id="MFD0900676.1"/>
    </source>
</evidence>
<gene>
    <name evidence="11" type="ORF">ACFQ11_09770</name>
</gene>
<comment type="caution">
    <text evidence="11">The sequence shown here is derived from an EMBL/GenBank/DDBJ whole genome shotgun (WGS) entry which is preliminary data.</text>
</comment>
<evidence type="ECO:0000256" key="4">
    <source>
        <dbReference type="ARBA" id="ARBA00022692"/>
    </source>
</evidence>
<evidence type="ECO:0000256" key="2">
    <source>
        <dbReference type="ARBA" id="ARBA00022475"/>
    </source>
</evidence>
<dbReference type="Proteomes" id="UP001596972">
    <property type="component" value="Unassembled WGS sequence"/>
</dbReference>
<feature type="transmembrane region" description="Helical" evidence="9">
    <location>
        <begin position="93"/>
        <end position="114"/>
    </location>
</feature>
<evidence type="ECO:0000256" key="5">
    <source>
        <dbReference type="ARBA" id="ARBA00022989"/>
    </source>
</evidence>
<feature type="signal peptide" evidence="10">
    <location>
        <begin position="1"/>
        <end position="22"/>
    </location>
</feature>
<dbReference type="EMBL" id="JBHTJA010000013">
    <property type="protein sequence ID" value="MFD0900676.1"/>
    <property type="molecule type" value="Genomic_DNA"/>
</dbReference>
<evidence type="ECO:0000256" key="10">
    <source>
        <dbReference type="SAM" id="SignalP"/>
    </source>
</evidence>
<organism evidence="11 12">
    <name type="scientific">Actinomadura sediminis</name>
    <dbReference type="NCBI Taxonomy" id="1038904"/>
    <lineage>
        <taxon>Bacteria</taxon>
        <taxon>Bacillati</taxon>
        <taxon>Actinomycetota</taxon>
        <taxon>Actinomycetes</taxon>
        <taxon>Streptosporangiales</taxon>
        <taxon>Thermomonosporaceae</taxon>
        <taxon>Actinomadura</taxon>
    </lineage>
</organism>
<evidence type="ECO:0000256" key="6">
    <source>
        <dbReference type="ARBA" id="ARBA00023136"/>
    </source>
</evidence>
<feature type="transmembrane region" description="Helical" evidence="9">
    <location>
        <begin position="203"/>
        <end position="233"/>
    </location>
</feature>
<comment type="similarity">
    <text evidence="7">Belongs to the glycosyltransferase 87 family.</text>
</comment>
<keyword evidence="12" id="KW-1185">Reference proteome</keyword>
<comment type="subcellular location">
    <subcellularLocation>
        <location evidence="1">Cell membrane</location>
        <topology evidence="1">Multi-pass membrane protein</topology>
    </subcellularLocation>
</comment>
<feature type="region of interest" description="Disordered" evidence="8">
    <location>
        <begin position="61"/>
        <end position="84"/>
    </location>
</feature>
<feature type="transmembrane region" description="Helical" evidence="9">
    <location>
        <begin position="331"/>
        <end position="353"/>
    </location>
</feature>
<evidence type="ECO:0000256" key="7">
    <source>
        <dbReference type="ARBA" id="ARBA00024033"/>
    </source>
</evidence>
<feature type="chain" id="PRO_5046046982" evidence="10">
    <location>
        <begin position="23"/>
        <end position="414"/>
    </location>
</feature>
<dbReference type="RefSeq" id="WP_378297676.1">
    <property type="nucleotide sequence ID" value="NZ_JBHTJA010000013.1"/>
</dbReference>
<dbReference type="InterPro" id="IPR018584">
    <property type="entry name" value="GT87"/>
</dbReference>